<protein>
    <submittedName>
        <fullName evidence="1">Uncharacterized protein</fullName>
    </submittedName>
</protein>
<dbReference type="Proteomes" id="UP000649739">
    <property type="component" value="Unassembled WGS sequence"/>
</dbReference>
<proteinExistence type="predicted"/>
<dbReference type="RefSeq" id="WP_189171110.1">
    <property type="nucleotide sequence ID" value="NZ_BMQB01000007.1"/>
</dbReference>
<evidence type="ECO:0000313" key="1">
    <source>
        <dbReference type="EMBL" id="GGK00911.1"/>
    </source>
</evidence>
<organism evidence="1 2">
    <name type="scientific">Pilimelia anulata</name>
    <dbReference type="NCBI Taxonomy" id="53371"/>
    <lineage>
        <taxon>Bacteria</taxon>
        <taxon>Bacillati</taxon>
        <taxon>Actinomycetota</taxon>
        <taxon>Actinomycetes</taxon>
        <taxon>Micromonosporales</taxon>
        <taxon>Micromonosporaceae</taxon>
        <taxon>Pilimelia</taxon>
    </lineage>
</organism>
<reference evidence="1" key="2">
    <citation type="submission" date="2020-09" db="EMBL/GenBank/DDBJ databases">
        <authorList>
            <person name="Sun Q."/>
            <person name="Ohkuma M."/>
        </authorList>
    </citation>
    <scope>NUCLEOTIDE SEQUENCE</scope>
    <source>
        <strain evidence="1">JCM 3090</strain>
    </source>
</reference>
<evidence type="ECO:0000313" key="2">
    <source>
        <dbReference type="Proteomes" id="UP000649739"/>
    </source>
</evidence>
<comment type="caution">
    <text evidence="1">The sequence shown here is derived from an EMBL/GenBank/DDBJ whole genome shotgun (WGS) entry which is preliminary data.</text>
</comment>
<sequence length="76" mass="8149">MPNGKPGDSPVTDVVVHHLAVFGWPCDDLIREIAELGGGAELAGLHLHGLDPRSGGKPDLAVLAERLRMVRDHLPR</sequence>
<dbReference type="AlphaFoldDB" id="A0A8J3BFX5"/>
<accession>A0A8J3BFX5</accession>
<dbReference type="EMBL" id="BMQB01000007">
    <property type="protein sequence ID" value="GGK00911.1"/>
    <property type="molecule type" value="Genomic_DNA"/>
</dbReference>
<name>A0A8J3BFX5_9ACTN</name>
<reference evidence="1" key="1">
    <citation type="journal article" date="2014" name="Int. J. Syst. Evol. Microbiol.">
        <title>Complete genome sequence of Corynebacterium casei LMG S-19264T (=DSM 44701T), isolated from a smear-ripened cheese.</title>
        <authorList>
            <consortium name="US DOE Joint Genome Institute (JGI-PGF)"/>
            <person name="Walter F."/>
            <person name="Albersmeier A."/>
            <person name="Kalinowski J."/>
            <person name="Ruckert C."/>
        </authorList>
    </citation>
    <scope>NUCLEOTIDE SEQUENCE</scope>
    <source>
        <strain evidence="1">JCM 3090</strain>
    </source>
</reference>
<gene>
    <name evidence="1" type="ORF">GCM10010123_33580</name>
</gene>
<keyword evidence="2" id="KW-1185">Reference proteome</keyword>